<evidence type="ECO:0000313" key="2">
    <source>
        <dbReference type="Proteomes" id="UP000680206"/>
    </source>
</evidence>
<proteinExistence type="predicted"/>
<dbReference type="Proteomes" id="UP000680206">
    <property type="component" value="Unassembled WGS sequence"/>
</dbReference>
<name>A0ABS3S4T7_9ACTN</name>
<protein>
    <submittedName>
        <fullName evidence="1">Uncharacterized protein</fullName>
    </submittedName>
</protein>
<organism evidence="1 2">
    <name type="scientific">Actinomadura violacea</name>
    <dbReference type="NCBI Taxonomy" id="2819934"/>
    <lineage>
        <taxon>Bacteria</taxon>
        <taxon>Bacillati</taxon>
        <taxon>Actinomycetota</taxon>
        <taxon>Actinomycetes</taxon>
        <taxon>Streptosporangiales</taxon>
        <taxon>Thermomonosporaceae</taxon>
        <taxon>Actinomadura</taxon>
    </lineage>
</organism>
<keyword evidence="2" id="KW-1185">Reference proteome</keyword>
<gene>
    <name evidence="1" type="ORF">J4709_41255</name>
</gene>
<dbReference type="RefSeq" id="WP_208250200.1">
    <property type="nucleotide sequence ID" value="NZ_JAGEPF010000032.1"/>
</dbReference>
<sequence>MEDDFAGKGREDFLSSTQMVWEMLRAIFAQLPFIIGLPDLQVEDAESVSGACAALQRARDELIDVQPIPATLAALITEGALEILQCLLLVTHTEGRDLPEWHAELWYRSLNRTEVMCGRAMIALNSINELANRQEEPDQE</sequence>
<reference evidence="1 2" key="1">
    <citation type="submission" date="2021-03" db="EMBL/GenBank/DDBJ databases">
        <title>Actinomadura violae sp. nov., isolated from lichen in Thailand.</title>
        <authorList>
            <person name="Kanchanasin P."/>
            <person name="Saeng-In P."/>
            <person name="Phongsopitanun W."/>
            <person name="Yuki M."/>
            <person name="Kudo T."/>
            <person name="Ohkuma M."/>
            <person name="Tanasupawat S."/>
        </authorList>
    </citation>
    <scope>NUCLEOTIDE SEQUENCE [LARGE SCALE GENOMIC DNA]</scope>
    <source>
        <strain evidence="1 2">LCR2-06</strain>
    </source>
</reference>
<dbReference type="EMBL" id="JAGEPF010000032">
    <property type="protein sequence ID" value="MBO2464017.1"/>
    <property type="molecule type" value="Genomic_DNA"/>
</dbReference>
<evidence type="ECO:0000313" key="1">
    <source>
        <dbReference type="EMBL" id="MBO2464017.1"/>
    </source>
</evidence>
<accession>A0ABS3S4T7</accession>
<comment type="caution">
    <text evidence="1">The sequence shown here is derived from an EMBL/GenBank/DDBJ whole genome shotgun (WGS) entry which is preliminary data.</text>
</comment>